<name>A0A0P8CB82_9EURY</name>
<evidence type="ECO:0000313" key="1">
    <source>
        <dbReference type="EMBL" id="KPQ44072.1"/>
    </source>
</evidence>
<reference evidence="1 2" key="1">
    <citation type="submission" date="2015-09" db="EMBL/GenBank/DDBJ databases">
        <title>A metagenomics-based metabolic model of nitrate-dependent anaerobic oxidation of methane by Methanoperedens-like archaea.</title>
        <authorList>
            <person name="Arshad A."/>
            <person name="Speth D.R."/>
            <person name="De Graaf R.M."/>
            <person name="Op Den Camp H.J."/>
            <person name="Jetten M.S."/>
            <person name="Welte C.U."/>
        </authorList>
    </citation>
    <scope>NUCLEOTIDE SEQUENCE [LARGE SCALE GENOMIC DNA]</scope>
</reference>
<comment type="caution">
    <text evidence="1">The sequence shown here is derived from an EMBL/GenBank/DDBJ whole genome shotgun (WGS) entry which is preliminary data.</text>
</comment>
<dbReference type="AlphaFoldDB" id="A0A0P8CB82"/>
<dbReference type="EMBL" id="LKCM01000113">
    <property type="protein sequence ID" value="KPQ44072.1"/>
    <property type="molecule type" value="Genomic_DNA"/>
</dbReference>
<protein>
    <submittedName>
        <fullName evidence="1">Uncharacterized protein</fullName>
    </submittedName>
</protein>
<sequence length="32" mass="3772">MAKMWSSNEEFDFEIARDYASLSRLFWGNVNG</sequence>
<gene>
    <name evidence="1" type="ORF">MPEBLZ_01350</name>
</gene>
<evidence type="ECO:0000313" key="2">
    <source>
        <dbReference type="Proteomes" id="UP000050360"/>
    </source>
</evidence>
<dbReference type="Proteomes" id="UP000050360">
    <property type="component" value="Unassembled WGS sequence"/>
</dbReference>
<proteinExistence type="predicted"/>
<organism evidence="1 2">
    <name type="scientific">Candidatus Methanoperedens nitratireducens</name>
    <dbReference type="NCBI Taxonomy" id="1392998"/>
    <lineage>
        <taxon>Archaea</taxon>
        <taxon>Methanobacteriati</taxon>
        <taxon>Methanobacteriota</taxon>
        <taxon>Stenosarchaea group</taxon>
        <taxon>Methanomicrobia</taxon>
        <taxon>Methanosarcinales</taxon>
        <taxon>ANME-2 cluster</taxon>
        <taxon>Candidatus Methanoperedentaceae</taxon>
        <taxon>Candidatus Methanoperedens</taxon>
    </lineage>
</organism>
<accession>A0A0P8CB82</accession>